<feature type="compositionally biased region" description="Basic residues" evidence="2">
    <location>
        <begin position="157"/>
        <end position="169"/>
    </location>
</feature>
<feature type="compositionally biased region" description="Acidic residues" evidence="2">
    <location>
        <begin position="99"/>
        <end position="111"/>
    </location>
</feature>
<organism evidence="3 4">
    <name type="scientific">Ficus carica</name>
    <name type="common">Common fig</name>
    <dbReference type="NCBI Taxonomy" id="3494"/>
    <lineage>
        <taxon>Eukaryota</taxon>
        <taxon>Viridiplantae</taxon>
        <taxon>Streptophyta</taxon>
        <taxon>Embryophyta</taxon>
        <taxon>Tracheophyta</taxon>
        <taxon>Spermatophyta</taxon>
        <taxon>Magnoliopsida</taxon>
        <taxon>eudicotyledons</taxon>
        <taxon>Gunneridae</taxon>
        <taxon>Pentapetalae</taxon>
        <taxon>rosids</taxon>
        <taxon>fabids</taxon>
        <taxon>Rosales</taxon>
        <taxon>Moraceae</taxon>
        <taxon>Ficeae</taxon>
        <taxon>Ficus</taxon>
    </lineage>
</organism>
<reference evidence="3" key="1">
    <citation type="submission" date="2023-07" db="EMBL/GenBank/DDBJ databases">
        <title>draft genome sequence of fig (Ficus carica).</title>
        <authorList>
            <person name="Takahashi T."/>
            <person name="Nishimura K."/>
        </authorList>
    </citation>
    <scope>NUCLEOTIDE SEQUENCE</scope>
</reference>
<evidence type="ECO:0000256" key="2">
    <source>
        <dbReference type="SAM" id="MobiDB-lite"/>
    </source>
</evidence>
<sequence>MARDRNGVTPEKAERYSEKEEEKEEENERKSRKSRENSGSDSEEDRRKDGKSRRKARESSDLDGERRKGKSRRRYGSEEDSSSGSESEYSDSQHSGSDSESESSGSEESESESERRRRKRKEKKRRREKEEARDRKVRRREKERKRRRREREEERKKKEKRKKKKKKEKEKRDRGKTGAVTNLWGKYGIIRETDMWNKRPEFTAWLAEVKQVNLESLPNWEEKQMFKEFMEDHNTATFTSKKYYNLDAYFKRKMEKEMKRGYKKYQESERTVFNDEEQRRAAEETSISYLKHYVRGFGSVCHQDRTSFFKAQDVFVRCLLFWFSITWRLLLLHSWSPPHVVLFEKRPAPCCPVMQNCKCHATKTRIYPSRPNLSLLNRGHRSIIEDLTSRRFTLSLFLLLSPPHPTRSLVVACVNLKSETKDIKDISSLKKALKGQELLREREKQKEAEVESLMRSMQGGMAQAMKEQAQLREEMAYQYKLGNFEAAAAIQRRLDPDVAM</sequence>
<feature type="region of interest" description="Disordered" evidence="2">
    <location>
        <begin position="1"/>
        <end position="177"/>
    </location>
</feature>
<evidence type="ECO:0000313" key="3">
    <source>
        <dbReference type="EMBL" id="GMN44848.1"/>
    </source>
</evidence>
<keyword evidence="1" id="KW-0175">Coiled coil</keyword>
<protein>
    <submittedName>
        <fullName evidence="3">Uncharacterized protein</fullName>
    </submittedName>
</protein>
<dbReference type="PANTHER" id="PTHR34689:SF1">
    <property type="entry name" value="NUCLEIC ACID-BINDING PROTEIN"/>
    <property type="match status" value="1"/>
</dbReference>
<feature type="compositionally biased region" description="Low complexity" evidence="2">
    <location>
        <begin position="82"/>
        <end position="98"/>
    </location>
</feature>
<proteinExistence type="predicted"/>
<gene>
    <name evidence="3" type="ORF">TIFTF001_014042</name>
</gene>
<keyword evidence="4" id="KW-1185">Reference proteome</keyword>
<feature type="compositionally biased region" description="Basic residues" evidence="2">
    <location>
        <begin position="135"/>
        <end position="149"/>
    </location>
</feature>
<name>A0AA88AFC2_FICCA</name>
<evidence type="ECO:0000313" key="4">
    <source>
        <dbReference type="Proteomes" id="UP001187192"/>
    </source>
</evidence>
<accession>A0AA88AFC2</accession>
<dbReference type="Proteomes" id="UP001187192">
    <property type="component" value="Unassembled WGS sequence"/>
</dbReference>
<feature type="compositionally biased region" description="Basic and acidic residues" evidence="2">
    <location>
        <begin position="1"/>
        <end position="48"/>
    </location>
</feature>
<dbReference type="AlphaFoldDB" id="A0AA88AFC2"/>
<dbReference type="PANTHER" id="PTHR34689">
    <property type="entry name" value="NUCLEIC ACID-BINDING PROTEIN"/>
    <property type="match status" value="1"/>
</dbReference>
<feature type="compositionally biased region" description="Basic residues" evidence="2">
    <location>
        <begin position="116"/>
        <end position="127"/>
    </location>
</feature>
<feature type="compositionally biased region" description="Basic and acidic residues" evidence="2">
    <location>
        <begin position="57"/>
        <end position="66"/>
    </location>
</feature>
<evidence type="ECO:0000256" key="1">
    <source>
        <dbReference type="SAM" id="Coils"/>
    </source>
</evidence>
<feature type="coiled-coil region" evidence="1">
    <location>
        <begin position="426"/>
        <end position="456"/>
    </location>
</feature>
<dbReference type="EMBL" id="BTGU01000019">
    <property type="protein sequence ID" value="GMN44848.1"/>
    <property type="molecule type" value="Genomic_DNA"/>
</dbReference>
<comment type="caution">
    <text evidence="3">The sequence shown here is derived from an EMBL/GenBank/DDBJ whole genome shotgun (WGS) entry which is preliminary data.</text>
</comment>